<dbReference type="Gene3D" id="2.30.130.30">
    <property type="entry name" value="Hypothetical protein"/>
    <property type="match status" value="1"/>
</dbReference>
<dbReference type="InterPro" id="IPR015947">
    <property type="entry name" value="PUA-like_sf"/>
</dbReference>
<accession>A0A075WFN7</accession>
<dbReference type="SMR" id="A0A075WFN7"/>
<evidence type="ECO:0000259" key="1">
    <source>
        <dbReference type="SMART" id="SM01022"/>
    </source>
</evidence>
<dbReference type="KEGG" id="afg:AFULGI_00020630"/>
<proteinExistence type="predicted"/>
<sequence length="177" mass="20596">MKHLEFKGKYAKALIEGRKRLTIRKWTNLKEGDEVLVHSGGKIIGKAKIKAIKKRHVSEITDEEARLDGFRNAEELMEEMKKMGYDGEVYVIHFDFEPLQAVNPHKLYYGDADLEEIARRSLEHLELDERDRLVLETFLSYGSIRKAARKLGGARKRGEIRKVLRKCYNELVKRGLI</sequence>
<dbReference type="CDD" id="cd06552">
    <property type="entry name" value="ASCH_yqfb_like"/>
    <property type="match status" value="1"/>
</dbReference>
<dbReference type="Proteomes" id="UP000028501">
    <property type="component" value="Chromosome"/>
</dbReference>
<dbReference type="EMBL" id="CP006577">
    <property type="protein sequence ID" value="AIG98811.1"/>
    <property type="molecule type" value="Genomic_DNA"/>
</dbReference>
<evidence type="ECO:0000313" key="3">
    <source>
        <dbReference type="Proteomes" id="UP000028501"/>
    </source>
</evidence>
<dbReference type="GeneID" id="24795554"/>
<dbReference type="RefSeq" id="WP_010879307.1">
    <property type="nucleotide sequence ID" value="NZ_CP006577.1"/>
</dbReference>
<feature type="domain" description="ASCH" evidence="1">
    <location>
        <begin position="4"/>
        <end position="98"/>
    </location>
</feature>
<dbReference type="AlphaFoldDB" id="A0A075WFN7"/>
<reference evidence="2 3" key="1">
    <citation type="submission" date="2013-07" db="EMBL/GenBank/DDBJ databases">
        <title>Genome of Archaeoglobus fulgidus.</title>
        <authorList>
            <person name="Fiebig A."/>
            <person name="Birkeland N.-K."/>
        </authorList>
    </citation>
    <scope>NUCLEOTIDE SEQUENCE [LARGE SCALE GENOMIC DNA]</scope>
    <source>
        <strain evidence="2 3">DSM 8774</strain>
    </source>
</reference>
<dbReference type="SUPFAM" id="SSF88697">
    <property type="entry name" value="PUA domain-like"/>
    <property type="match status" value="1"/>
</dbReference>
<dbReference type="SMART" id="SM01022">
    <property type="entry name" value="ASCH"/>
    <property type="match status" value="1"/>
</dbReference>
<organism evidence="2 3">
    <name type="scientific">Archaeoglobus fulgidus DSM 8774</name>
    <dbReference type="NCBI Taxonomy" id="1344584"/>
    <lineage>
        <taxon>Archaea</taxon>
        <taxon>Methanobacteriati</taxon>
        <taxon>Methanobacteriota</taxon>
        <taxon>Archaeoglobi</taxon>
        <taxon>Archaeoglobales</taxon>
        <taxon>Archaeoglobaceae</taxon>
        <taxon>Archaeoglobus</taxon>
    </lineage>
</organism>
<protein>
    <recommendedName>
        <fullName evidence="1">ASCH domain-containing protein</fullName>
    </recommendedName>
</protein>
<name>A0A075WFN7_ARCFL</name>
<dbReference type="PANTHER" id="PTHR42250:SF1">
    <property type="entry name" value="ASCH DOMAIN-CONTAINING PROTEIN"/>
    <property type="match status" value="1"/>
</dbReference>
<dbReference type="Pfam" id="PF04266">
    <property type="entry name" value="ASCH"/>
    <property type="match status" value="1"/>
</dbReference>
<dbReference type="PANTHER" id="PTHR42250">
    <property type="entry name" value="ASCH DOMAIN-CONTAINING PROTEIN"/>
    <property type="match status" value="1"/>
</dbReference>
<dbReference type="HOGENOM" id="CLU_117042_0_0_2"/>
<gene>
    <name evidence="2" type="ORF">AFULGI_00020630</name>
</gene>
<dbReference type="InterPro" id="IPR007374">
    <property type="entry name" value="ASCH_domain"/>
</dbReference>
<evidence type="ECO:0000313" key="2">
    <source>
        <dbReference type="EMBL" id="AIG98811.1"/>
    </source>
</evidence>